<dbReference type="Proteomes" id="UP000245916">
    <property type="component" value="Unassembled WGS sequence"/>
</dbReference>
<name>A0A2U2J598_9SPHN</name>
<comment type="caution">
    <text evidence="1">The sequence shown here is derived from an EMBL/GenBank/DDBJ whole genome shotgun (WGS) entry which is preliminary data.</text>
</comment>
<evidence type="ECO:0000313" key="1">
    <source>
        <dbReference type="EMBL" id="PWG03510.1"/>
    </source>
</evidence>
<reference evidence="1 2" key="1">
    <citation type="submission" date="2018-05" db="EMBL/GenBank/DDBJ databases">
        <title>Genome of Sphingosinicella humi QZX222.</title>
        <authorList>
            <person name="Qiao Z."/>
            <person name="Wang G."/>
        </authorList>
    </citation>
    <scope>NUCLEOTIDE SEQUENCE [LARGE SCALE GENOMIC DNA]</scope>
    <source>
        <strain evidence="1 2">QZX222</strain>
    </source>
</reference>
<proteinExistence type="predicted"/>
<sequence length="154" mass="17075">MQEVARLIGGPAETLAVGKDVEAENTLHLQMANLIIMGTACSRPLLQDEATDLSKVISYGMLIVRLELDPAIPEGVTFDYLGGRREEWIDRALMWQDPTRHGLWLVPSAGEGRSVRLSALSREVVSRAPFYSLEERTAGLERAASSMRALREPR</sequence>
<dbReference type="AlphaFoldDB" id="A0A2U2J598"/>
<evidence type="ECO:0000313" key="2">
    <source>
        <dbReference type="Proteomes" id="UP000245916"/>
    </source>
</evidence>
<dbReference type="EMBL" id="QFFF01000001">
    <property type="protein sequence ID" value="PWG03510.1"/>
    <property type="molecule type" value="Genomic_DNA"/>
</dbReference>
<protein>
    <submittedName>
        <fullName evidence="1">Uncharacterized protein</fullName>
    </submittedName>
</protein>
<keyword evidence="2" id="KW-1185">Reference proteome</keyword>
<gene>
    <name evidence="1" type="ORF">DF286_11985</name>
</gene>
<accession>A0A2U2J598</accession>
<organism evidence="1 2">
    <name type="scientific">Allosphingosinicella humi</name>
    <dbReference type="NCBI Taxonomy" id="2068657"/>
    <lineage>
        <taxon>Bacteria</taxon>
        <taxon>Pseudomonadati</taxon>
        <taxon>Pseudomonadota</taxon>
        <taxon>Alphaproteobacteria</taxon>
        <taxon>Sphingomonadales</taxon>
        <taxon>Sphingomonadaceae</taxon>
        <taxon>Allosphingosinicella</taxon>
    </lineage>
</organism>